<evidence type="ECO:0000313" key="13">
    <source>
        <dbReference type="Proteomes" id="UP001431783"/>
    </source>
</evidence>
<feature type="transmembrane region" description="Helical" evidence="10">
    <location>
        <begin position="403"/>
        <end position="423"/>
    </location>
</feature>
<evidence type="ECO:0000256" key="2">
    <source>
        <dbReference type="ARBA" id="ARBA00005814"/>
    </source>
</evidence>
<feature type="region of interest" description="Disordered" evidence="9">
    <location>
        <begin position="1"/>
        <end position="21"/>
    </location>
</feature>
<feature type="transmembrane region" description="Helical" evidence="10">
    <location>
        <begin position="480"/>
        <end position="501"/>
    </location>
</feature>
<dbReference type="InterPro" id="IPR027417">
    <property type="entry name" value="P-loop_NTPase"/>
</dbReference>
<feature type="transmembrane region" description="Helical" evidence="10">
    <location>
        <begin position="443"/>
        <end position="468"/>
    </location>
</feature>
<dbReference type="Pfam" id="PF00005">
    <property type="entry name" value="ABC_tran"/>
    <property type="match status" value="1"/>
</dbReference>
<evidence type="ECO:0000256" key="5">
    <source>
        <dbReference type="ARBA" id="ARBA00022741"/>
    </source>
</evidence>
<feature type="transmembrane region" description="Helical" evidence="10">
    <location>
        <begin position="507"/>
        <end position="529"/>
    </location>
</feature>
<keyword evidence="6" id="KW-0067">ATP-binding</keyword>
<dbReference type="EMBL" id="JARQZJ010000056">
    <property type="protein sequence ID" value="KAK9878730.1"/>
    <property type="molecule type" value="Genomic_DNA"/>
</dbReference>
<dbReference type="FunFam" id="3.40.50.300:FF:001077">
    <property type="entry name" value="Uncharacterized protein, isoform A"/>
    <property type="match status" value="1"/>
</dbReference>
<dbReference type="InterPro" id="IPR017871">
    <property type="entry name" value="ABC_transporter-like_CS"/>
</dbReference>
<dbReference type="Pfam" id="PF01061">
    <property type="entry name" value="ABC2_membrane"/>
    <property type="match status" value="1"/>
</dbReference>
<dbReference type="PROSITE" id="PS50893">
    <property type="entry name" value="ABC_TRANSPORTER_2"/>
    <property type="match status" value="1"/>
</dbReference>
<evidence type="ECO:0000256" key="8">
    <source>
        <dbReference type="ARBA" id="ARBA00023136"/>
    </source>
</evidence>
<comment type="subcellular location">
    <subcellularLocation>
        <location evidence="1">Membrane</location>
        <topology evidence="1">Multi-pass membrane protein</topology>
    </subcellularLocation>
</comment>
<comment type="caution">
    <text evidence="12">The sequence shown here is derived from an EMBL/GenBank/DDBJ whole genome shotgun (WGS) entry which is preliminary data.</text>
</comment>
<dbReference type="Proteomes" id="UP001431783">
    <property type="component" value="Unassembled WGS sequence"/>
</dbReference>
<feature type="transmembrane region" description="Helical" evidence="10">
    <location>
        <begin position="593"/>
        <end position="615"/>
    </location>
</feature>
<evidence type="ECO:0000256" key="7">
    <source>
        <dbReference type="ARBA" id="ARBA00022989"/>
    </source>
</evidence>
<gene>
    <name evidence="12" type="ORF">WA026_023607</name>
</gene>
<keyword evidence="8 10" id="KW-0472">Membrane</keyword>
<evidence type="ECO:0000256" key="9">
    <source>
        <dbReference type="SAM" id="MobiDB-lite"/>
    </source>
</evidence>
<dbReference type="CDD" id="cd03213">
    <property type="entry name" value="ABCG_EPDR"/>
    <property type="match status" value="1"/>
</dbReference>
<keyword evidence="5" id="KW-0547">Nucleotide-binding</keyword>
<dbReference type="InterPro" id="IPR013525">
    <property type="entry name" value="ABC2_TM"/>
</dbReference>
<dbReference type="GO" id="GO:0005524">
    <property type="term" value="F:ATP binding"/>
    <property type="evidence" value="ECO:0007669"/>
    <property type="project" value="UniProtKB-KW"/>
</dbReference>
<protein>
    <recommendedName>
        <fullName evidence="11">ABC transporter domain-containing protein</fullName>
    </recommendedName>
</protein>
<dbReference type="InterPro" id="IPR003593">
    <property type="entry name" value="AAA+_ATPase"/>
</dbReference>
<dbReference type="InterPro" id="IPR050352">
    <property type="entry name" value="ABCG_transporters"/>
</dbReference>
<dbReference type="PANTHER" id="PTHR48041">
    <property type="entry name" value="ABC TRANSPORTER G FAMILY MEMBER 28"/>
    <property type="match status" value="1"/>
</dbReference>
<dbReference type="GO" id="GO:0016887">
    <property type="term" value="F:ATP hydrolysis activity"/>
    <property type="evidence" value="ECO:0007669"/>
    <property type="project" value="InterPro"/>
</dbReference>
<dbReference type="InterPro" id="IPR003439">
    <property type="entry name" value="ABC_transporter-like_ATP-bd"/>
</dbReference>
<keyword evidence="13" id="KW-1185">Reference proteome</keyword>
<dbReference type="SMART" id="SM00382">
    <property type="entry name" value="AAA"/>
    <property type="match status" value="1"/>
</dbReference>
<keyword evidence="3" id="KW-0813">Transport</keyword>
<keyword evidence="4 10" id="KW-0812">Transmembrane</keyword>
<evidence type="ECO:0000256" key="1">
    <source>
        <dbReference type="ARBA" id="ARBA00004141"/>
    </source>
</evidence>
<dbReference type="GO" id="GO:0140359">
    <property type="term" value="F:ABC-type transporter activity"/>
    <property type="evidence" value="ECO:0007669"/>
    <property type="project" value="InterPro"/>
</dbReference>
<proteinExistence type="inferred from homology"/>
<feature type="domain" description="ABC transporter" evidence="11">
    <location>
        <begin position="35"/>
        <end position="275"/>
    </location>
</feature>
<dbReference type="Gene3D" id="3.40.50.300">
    <property type="entry name" value="P-loop containing nucleotide triphosphate hydrolases"/>
    <property type="match status" value="1"/>
</dbReference>
<evidence type="ECO:0000256" key="3">
    <source>
        <dbReference type="ARBA" id="ARBA00022448"/>
    </source>
</evidence>
<sequence>MSGAASGVEREASKPVGETAPVKTRRIAKCAPIDIEFQDLTYAVRDARIKGGWRKLLRGINGIFKSGELTAILGPSGAGKSTLLNILAGYVSAGVRGTIKMNDRPRDMKIFNKLSSYIMQDDIVQPRLSVKEAMMIAAHLKLGLKCTEREKLVNVEEICKLLGLQSCMETRSEYLSGGQRKRLAVALELLNNPPVIFLDEPTTGLDNYAIKQCMDLLYDISKEGRTVVCTIHQPPTSLFQKFDQVYVLANGYCVYNGSPSKLVTFLSNVQFTCPLSYTPAEFIIEVVTQYPETIGILSTHSHNGRVNLAAEKVNIPDRSSIQYQYEIYQETTAMGVSDMNVEFPLPLWGQFVILLKRMFLQISRNKTALFIQFILHFISALLFGGIFFGIGNNASQIGALFKFCISVTVFLMYTCLMTPVLIFPSEVKLLKREYFNRWYSLKAYYMAVTVSGIPLLILFSMLFLVVVYFFSYQPMEIERFILFCIAGISIALCSQGLGYAIGAVCNILTGSIIGSSTITPLLAFAVYGMGYKDDIENHMRIMMKLSFARFGLVGFCTSIFDERPQFECNDEIYCHYINPKDLMSDMGMEGSHYGMQILGVVIFMLVFRAAAYLALKYRLSSEFSTKVVHYAKKLSLRKKNISIRWSLLFPMSFFPMFITIFYK</sequence>
<evidence type="ECO:0000256" key="6">
    <source>
        <dbReference type="ARBA" id="ARBA00022840"/>
    </source>
</evidence>
<dbReference type="PROSITE" id="PS00211">
    <property type="entry name" value="ABC_TRANSPORTER_1"/>
    <property type="match status" value="1"/>
</dbReference>
<evidence type="ECO:0000256" key="4">
    <source>
        <dbReference type="ARBA" id="ARBA00022692"/>
    </source>
</evidence>
<evidence type="ECO:0000259" key="11">
    <source>
        <dbReference type="PROSITE" id="PS50893"/>
    </source>
</evidence>
<dbReference type="GO" id="GO:0005886">
    <property type="term" value="C:plasma membrane"/>
    <property type="evidence" value="ECO:0007669"/>
    <property type="project" value="TreeGrafter"/>
</dbReference>
<dbReference type="AlphaFoldDB" id="A0AAW1UCQ1"/>
<feature type="transmembrane region" description="Helical" evidence="10">
    <location>
        <begin position="642"/>
        <end position="662"/>
    </location>
</feature>
<comment type="similarity">
    <text evidence="2">Belongs to the ABC transporter superfamily. ABCG family. Eye pigment precursor importer (TC 3.A.1.204) subfamily.</text>
</comment>
<dbReference type="SUPFAM" id="SSF52540">
    <property type="entry name" value="P-loop containing nucleoside triphosphate hydrolases"/>
    <property type="match status" value="1"/>
</dbReference>
<evidence type="ECO:0000256" key="10">
    <source>
        <dbReference type="SAM" id="Phobius"/>
    </source>
</evidence>
<reference evidence="12 13" key="1">
    <citation type="submission" date="2023-03" db="EMBL/GenBank/DDBJ databases">
        <title>Genome insight into feeding habits of ladybird beetles.</title>
        <authorList>
            <person name="Li H.-S."/>
            <person name="Huang Y.-H."/>
            <person name="Pang H."/>
        </authorList>
    </citation>
    <scope>NUCLEOTIDE SEQUENCE [LARGE SCALE GENOMIC DNA]</scope>
    <source>
        <strain evidence="12">SYSU_2023b</strain>
        <tissue evidence="12">Whole body</tissue>
    </source>
</reference>
<evidence type="ECO:0000313" key="12">
    <source>
        <dbReference type="EMBL" id="KAK9878730.1"/>
    </source>
</evidence>
<dbReference type="PANTHER" id="PTHR48041:SF105">
    <property type="entry name" value="FI02074P"/>
    <property type="match status" value="1"/>
</dbReference>
<feature type="transmembrane region" description="Helical" evidence="10">
    <location>
        <begin position="369"/>
        <end position="391"/>
    </location>
</feature>
<accession>A0AAW1UCQ1</accession>
<keyword evidence="7 10" id="KW-1133">Transmembrane helix</keyword>
<organism evidence="12 13">
    <name type="scientific">Henosepilachna vigintioctopunctata</name>
    <dbReference type="NCBI Taxonomy" id="420089"/>
    <lineage>
        <taxon>Eukaryota</taxon>
        <taxon>Metazoa</taxon>
        <taxon>Ecdysozoa</taxon>
        <taxon>Arthropoda</taxon>
        <taxon>Hexapoda</taxon>
        <taxon>Insecta</taxon>
        <taxon>Pterygota</taxon>
        <taxon>Neoptera</taxon>
        <taxon>Endopterygota</taxon>
        <taxon>Coleoptera</taxon>
        <taxon>Polyphaga</taxon>
        <taxon>Cucujiformia</taxon>
        <taxon>Coccinelloidea</taxon>
        <taxon>Coccinellidae</taxon>
        <taxon>Epilachninae</taxon>
        <taxon>Epilachnini</taxon>
        <taxon>Henosepilachna</taxon>
    </lineage>
</organism>
<feature type="transmembrane region" description="Helical" evidence="10">
    <location>
        <begin position="541"/>
        <end position="560"/>
    </location>
</feature>
<name>A0AAW1UCQ1_9CUCU</name>